<keyword evidence="3" id="KW-0444">Lipid biosynthesis</keyword>
<evidence type="ECO:0000256" key="15">
    <source>
        <dbReference type="SAM" id="MobiDB-lite"/>
    </source>
</evidence>
<comment type="caution">
    <text evidence="21">The sequence shown here is derived from an EMBL/GenBank/DDBJ whole genome shotgun (WGS) entry which is preliminary data.</text>
</comment>
<feature type="domain" description="Biotin carboxylation" evidence="18">
    <location>
        <begin position="125"/>
        <end position="636"/>
    </location>
</feature>
<dbReference type="InterPro" id="IPR011763">
    <property type="entry name" value="COA_CT_C"/>
</dbReference>
<dbReference type="InterPro" id="IPR000089">
    <property type="entry name" value="Biotin_lipoyl"/>
</dbReference>
<dbReference type="GO" id="GO:0005524">
    <property type="term" value="F:ATP binding"/>
    <property type="evidence" value="ECO:0007669"/>
    <property type="project" value="UniProtKB-UniRule"/>
</dbReference>
<evidence type="ECO:0000256" key="1">
    <source>
        <dbReference type="ARBA" id="ARBA00001953"/>
    </source>
</evidence>
<evidence type="ECO:0000256" key="6">
    <source>
        <dbReference type="ARBA" id="ARBA00022832"/>
    </source>
</evidence>
<dbReference type="InterPro" id="IPR011054">
    <property type="entry name" value="Rudment_hybrid_motif"/>
</dbReference>
<evidence type="ECO:0000256" key="13">
    <source>
        <dbReference type="ARBA" id="ARBA00048600"/>
    </source>
</evidence>
<dbReference type="SMART" id="SM00878">
    <property type="entry name" value="Biotin_carb_C"/>
    <property type="match status" value="1"/>
</dbReference>
<dbReference type="InterPro" id="IPR049074">
    <property type="entry name" value="ACCA_BT"/>
</dbReference>
<evidence type="ECO:0000259" key="18">
    <source>
        <dbReference type="PROSITE" id="PS50979"/>
    </source>
</evidence>
<dbReference type="InterPro" id="IPR005481">
    <property type="entry name" value="BC-like_N"/>
</dbReference>
<evidence type="ECO:0000259" key="16">
    <source>
        <dbReference type="PROSITE" id="PS50968"/>
    </source>
</evidence>
<dbReference type="EMBL" id="LWCA01000003">
    <property type="protein sequence ID" value="OAF72148.1"/>
    <property type="molecule type" value="Genomic_DNA"/>
</dbReference>
<dbReference type="Gene3D" id="3.90.226.10">
    <property type="entry name" value="2-enoyl-CoA Hydratase, Chain A, domain 1"/>
    <property type="match status" value="2"/>
</dbReference>
<evidence type="ECO:0000259" key="19">
    <source>
        <dbReference type="PROSITE" id="PS50980"/>
    </source>
</evidence>
<evidence type="ECO:0000256" key="9">
    <source>
        <dbReference type="ARBA" id="ARBA00023160"/>
    </source>
</evidence>
<feature type="domain" description="CoA carboxyltransferase C-terminal" evidence="20">
    <location>
        <begin position="2071"/>
        <end position="2380"/>
    </location>
</feature>
<dbReference type="FunFam" id="3.90.226.10:FF:000010">
    <property type="entry name" value="acetyl-CoA carboxylase isoform X2"/>
    <property type="match status" value="1"/>
</dbReference>
<evidence type="ECO:0000256" key="4">
    <source>
        <dbReference type="ARBA" id="ARBA00022598"/>
    </source>
</evidence>
<evidence type="ECO:0000256" key="10">
    <source>
        <dbReference type="ARBA" id="ARBA00023267"/>
    </source>
</evidence>
<keyword evidence="6" id="KW-0276">Fatty acid metabolism</keyword>
<dbReference type="InterPro" id="IPR011764">
    <property type="entry name" value="Biotin_carboxylation_dom"/>
</dbReference>
<dbReference type="Gene3D" id="2.40.460.10">
    <property type="entry name" value="Biotin dependent carboxylase carboxyltransferase"/>
    <property type="match status" value="1"/>
</dbReference>
<dbReference type="Pfam" id="PF08326">
    <property type="entry name" value="ACC_central"/>
    <property type="match status" value="1"/>
</dbReference>
<dbReference type="InterPro" id="IPR011762">
    <property type="entry name" value="COA_CT_N"/>
</dbReference>
<comment type="pathway">
    <text evidence="2">Lipid metabolism; malonyl-CoA biosynthesis; malonyl-CoA from acetyl-CoA: step 1/1.</text>
</comment>
<dbReference type="InterPro" id="IPR049076">
    <property type="entry name" value="ACCA"/>
</dbReference>
<dbReference type="GO" id="GO:0005739">
    <property type="term" value="C:mitochondrion"/>
    <property type="evidence" value="ECO:0007669"/>
    <property type="project" value="TreeGrafter"/>
</dbReference>
<keyword evidence="4" id="KW-0436">Ligase</keyword>
<dbReference type="InterPro" id="IPR013537">
    <property type="entry name" value="AcCoA_COase_cen"/>
</dbReference>
<dbReference type="FunFam" id="3.30.1490.20:FF:000003">
    <property type="entry name" value="acetyl-CoA carboxylase isoform X1"/>
    <property type="match status" value="1"/>
</dbReference>
<evidence type="ECO:0000313" key="22">
    <source>
        <dbReference type="Proteomes" id="UP000078046"/>
    </source>
</evidence>
<evidence type="ECO:0000256" key="5">
    <source>
        <dbReference type="ARBA" id="ARBA00022741"/>
    </source>
</evidence>
<comment type="catalytic activity">
    <reaction evidence="13">
        <text>N(6)-biotinyl-L-lysyl-[protein] + hydrogencarbonate + ATP = N(6)-carboxybiotinyl-L-lysyl-[protein] + ADP + phosphate + H(+)</text>
        <dbReference type="Rhea" id="RHEA:13501"/>
        <dbReference type="Rhea" id="RHEA-COMP:10505"/>
        <dbReference type="Rhea" id="RHEA-COMP:10506"/>
        <dbReference type="ChEBI" id="CHEBI:15378"/>
        <dbReference type="ChEBI" id="CHEBI:17544"/>
        <dbReference type="ChEBI" id="CHEBI:30616"/>
        <dbReference type="ChEBI" id="CHEBI:43474"/>
        <dbReference type="ChEBI" id="CHEBI:83144"/>
        <dbReference type="ChEBI" id="CHEBI:83145"/>
        <dbReference type="ChEBI" id="CHEBI:456216"/>
        <dbReference type="EC" id="6.3.4.14"/>
    </reaction>
</comment>
<name>A0A177BCW9_9BILA</name>
<dbReference type="PROSITE" id="PS50979">
    <property type="entry name" value="BC"/>
    <property type="match status" value="1"/>
</dbReference>
<dbReference type="Pfam" id="PF01039">
    <property type="entry name" value="Carboxyl_trans"/>
    <property type="match status" value="1"/>
</dbReference>
<evidence type="ECO:0000256" key="12">
    <source>
        <dbReference type="ARBA" id="ARBA00048065"/>
    </source>
</evidence>
<evidence type="ECO:0000259" key="20">
    <source>
        <dbReference type="PROSITE" id="PS50989"/>
    </source>
</evidence>
<dbReference type="PROSITE" id="PS50975">
    <property type="entry name" value="ATP_GRASP"/>
    <property type="match status" value="1"/>
</dbReference>
<dbReference type="SUPFAM" id="SSF51246">
    <property type="entry name" value="Rudiment single hybrid motif"/>
    <property type="match status" value="1"/>
</dbReference>
<dbReference type="SUPFAM" id="SSF51230">
    <property type="entry name" value="Single hybrid motif"/>
    <property type="match status" value="1"/>
</dbReference>
<evidence type="ECO:0000256" key="8">
    <source>
        <dbReference type="ARBA" id="ARBA00023098"/>
    </source>
</evidence>
<dbReference type="Gene3D" id="3.30.1490.20">
    <property type="entry name" value="ATP-grasp fold, A domain"/>
    <property type="match status" value="1"/>
</dbReference>
<comment type="cofactor">
    <cofactor evidence="1">
        <name>biotin</name>
        <dbReference type="ChEBI" id="CHEBI:57586"/>
    </cofactor>
</comment>
<dbReference type="InterPro" id="IPR011761">
    <property type="entry name" value="ATP-grasp"/>
</dbReference>
<dbReference type="InterPro" id="IPR016185">
    <property type="entry name" value="PreATP-grasp_dom_sf"/>
</dbReference>
<evidence type="ECO:0000256" key="7">
    <source>
        <dbReference type="ARBA" id="ARBA00022840"/>
    </source>
</evidence>
<dbReference type="InterPro" id="IPR005482">
    <property type="entry name" value="Biotin_COase_C"/>
</dbReference>
<keyword evidence="11" id="KW-0511">Multifunctional enzyme</keyword>
<dbReference type="GO" id="GO:0006633">
    <property type="term" value="P:fatty acid biosynthetic process"/>
    <property type="evidence" value="ECO:0007669"/>
    <property type="project" value="UniProtKB-KW"/>
</dbReference>
<dbReference type="Proteomes" id="UP000078046">
    <property type="component" value="Unassembled WGS sequence"/>
</dbReference>
<dbReference type="Gene3D" id="3.30.470.20">
    <property type="entry name" value="ATP-grasp fold, B domain"/>
    <property type="match status" value="1"/>
</dbReference>
<dbReference type="PROSITE" id="PS00867">
    <property type="entry name" value="CPSASE_2"/>
    <property type="match status" value="1"/>
</dbReference>
<dbReference type="CDD" id="cd06850">
    <property type="entry name" value="biotinyl_domain"/>
    <property type="match status" value="1"/>
</dbReference>
<dbReference type="InterPro" id="IPR001882">
    <property type="entry name" value="Biotin_BS"/>
</dbReference>
<dbReference type="PROSITE" id="PS00188">
    <property type="entry name" value="BIOTIN"/>
    <property type="match status" value="1"/>
</dbReference>
<evidence type="ECO:0000256" key="14">
    <source>
        <dbReference type="PROSITE-ProRule" id="PRU00409"/>
    </source>
</evidence>
<reference evidence="21 22" key="1">
    <citation type="submission" date="2016-04" db="EMBL/GenBank/DDBJ databases">
        <title>The genome of Intoshia linei affirms orthonectids as highly simplified spiralians.</title>
        <authorList>
            <person name="Mikhailov K.V."/>
            <person name="Slusarev G.S."/>
            <person name="Nikitin M.A."/>
            <person name="Logacheva M.D."/>
            <person name="Penin A."/>
            <person name="Aleoshin V."/>
            <person name="Panchin Y.V."/>
        </authorList>
    </citation>
    <scope>NUCLEOTIDE SEQUENCE [LARGE SCALE GENOMIC DNA]</scope>
    <source>
        <strain evidence="21">Intl2013</strain>
        <tissue evidence="21">Whole animal</tissue>
    </source>
</reference>
<accession>A0A177BCW9</accession>
<evidence type="ECO:0000313" key="21">
    <source>
        <dbReference type="EMBL" id="OAF72148.1"/>
    </source>
</evidence>
<dbReference type="FunFam" id="3.40.50.20:FF:000005">
    <property type="entry name" value="acetyl-CoA carboxylase isoform X2"/>
    <property type="match status" value="1"/>
</dbReference>
<dbReference type="SUPFAM" id="SSF52440">
    <property type="entry name" value="PreATP-grasp domain"/>
    <property type="match status" value="1"/>
</dbReference>
<keyword evidence="10" id="KW-0092">Biotin</keyword>
<dbReference type="SUPFAM" id="SSF56059">
    <property type="entry name" value="Glutathione synthetase ATP-binding domain-like"/>
    <property type="match status" value="1"/>
</dbReference>
<dbReference type="GO" id="GO:2001295">
    <property type="term" value="P:malonyl-CoA biosynthetic process"/>
    <property type="evidence" value="ECO:0007669"/>
    <property type="project" value="UniProtKB-UniPathway"/>
</dbReference>
<keyword evidence="5 14" id="KW-0547">Nucleotide-binding</keyword>
<dbReference type="GO" id="GO:0003989">
    <property type="term" value="F:acetyl-CoA carboxylase activity"/>
    <property type="evidence" value="ECO:0007669"/>
    <property type="project" value="UniProtKB-EC"/>
</dbReference>
<keyword evidence="9" id="KW-0275">Fatty acid biosynthesis</keyword>
<dbReference type="PANTHER" id="PTHR45728">
    <property type="entry name" value="ACETYL-COA CARBOXYLASE, ISOFORM A"/>
    <property type="match status" value="1"/>
</dbReference>
<dbReference type="PROSITE" id="PS50968">
    <property type="entry name" value="BIOTINYL_LIPOYL"/>
    <property type="match status" value="1"/>
</dbReference>
<dbReference type="Pfam" id="PF02786">
    <property type="entry name" value="CPSase_L_D2"/>
    <property type="match status" value="1"/>
</dbReference>
<dbReference type="Gene3D" id="2.40.50.100">
    <property type="match status" value="1"/>
</dbReference>
<proteinExistence type="predicted"/>
<evidence type="ECO:0000256" key="11">
    <source>
        <dbReference type="ARBA" id="ARBA00023268"/>
    </source>
</evidence>
<keyword evidence="22" id="KW-1185">Reference proteome</keyword>
<sequence length="2481" mass="284018">MSKPDQNDTKLQSIQIKKGKIGKQPSNSRVKFSVMDDFNEYHSDDSEKKVPNKPSHVNKIILNKSENDLIKQETSRGIRSNVRKYSCPSIFKERGRGLSTKKIKNVENDYSKLEMYVAMKGGKRIIRSILIANNGIAAVKCMRSIRKWAYEVFNNDRYIKFIAMVTPDDLKANADFIRMADHFLPVPGGSNVNNYASIECIVKLAIKANVDAVFAGWGHASENPRLPAMLDANGIIFIGPHTNAMWSLGDKIASTIIAQSCGVPTLPWSGSDVFLSEDIQNDREKHINVPMNIFDKALVKTPEEAVEIARKIKIPVMIKASEGGGGIQNYFDNTSVLGKGIRMVNDLGDIPKLFRQVLAECPTSPIFVMKLAENVRHLEIQLLADQYGNVISLFGRDCSVQRRHQKIIEEAPISVASLEIQKKMEIDSIRLAKLVGYVSAGTVEFLYDIKAKKYFFLELNPRLQVEHPCTEMVTLVNLPAAQLHVAMGIPLKNIRDIRQFFGCDPDVDTDIDFSIRPIPCGFVMAARITCENPEEGFQPSSGRVHDLNFKSSRDAWGYFSVSSSGSLHEYADSQFGHIFAWGNHREEARQGMVLALKEFSILSDFRTTVEYLISLFEEDSFQDNKIDTGWLDGFIRLKLKSEKPDPLIATVCTALHIAFVDIQLKFQIFKDKLEKGQICGQETISNCKTVDLEYDGYKYNIMVAKISEYVFFVILNDSIMEVNIHKVLDGGLLLTINKCSHMVYVKECPTSYVSMINNKTCVFMKAMDPSLLMSPTTGKLVRYLVEDGDHVNANDVYAEVEVMKMIMELKVVYSGLIHYVKREGVVVENSGLIATLTLDDPTTKSNLEVYKEKFPLYMTMDADFGGVGPKERYERIFNLVKQTLYGYHIQEPYCTNLIVSNIHFLGNLLLNPSLPILELNNVIYMLNDTMQTNVLREVYEVVHTYQRNFTSVMSDFPVEKIVDIIKSYCSGLNSKADQTIYLVTIENLRSLLVKYECGLQGFMRNVFKDLLEIYYEIQVLFQKGQYDRCVSALREKFDNDLEVITKYIFAHSKVKQSNMCVLALIDFIQQFDPESTEFLKDTLNKITTLCLPENRKVALRARELLFVAFQPKYEVRHNNVESILLNATSCIQKNCKNDILRDLVVSENGIYDVLTDFFYHRNSLVRMAALEVYIRRSYIAYDILSIQHYRVNEHSFEINLPYNSNCPTPSNYADKFTKLQIKSFCYTDRYKIRKGSSSNTSYDSETDNFVLEFQLVLPITHPNISATSNSPKTVVTLPPLTPQMGEAFSYQIANLACDRIGLICAFTSYQDFEQSFHSIVSSGDSSIDIFDEFSQTKHYRSKSSSNIFSRKNSTGVYSPPYTSGDNRFNISDSSNRSKLQRNYKRCKRSKTVGCTGKNCTSHSTILNTCEEEGCRIISASISFDPRVNSTIKEDEIFDDNYFATLFGNFCEKHAELLKNEHVRRITFIIINQDSYPLYFTYRNRLNFREDKIYRNLEPALAFQLEINRLSSFNIDLVPIENHRMHIYQGSSNKPDTTDYRYFVRAIIRHCNLTTRFTSLEYLKSEGERMVLEALDALELAISRENSPHRFDCNHIFLNFVPTLVISDVRVITDTVHDIVLTYGARLWKQRILQSEIKFNVKLSEDSPTQVIRVTIANEKGYRLEIVMYREVFDSDTNSYIYEPYFTDDEHAFWRGVSTSLPYPTRDKLQMKRLKATNLATTYCYDFIDMFRQSLLKLWNDHATYLNKFVYMNHYIPKIDSFSCLDSHSPLFNKPPNIKSEYLIFSELTVNSEGNLIEIEREHGNNTIGMVAWKLFLKTPEYPDGRTIIVIANDITTEIGSFGLKEDELFLKVSEYAREMGIPRIYLSCNSGARIGLADEFKDMFKVLWVDENNPEKGFKYLYLTEDDYNSLPDKSIVNIEKIAPTENSPFLKFKIVDIIGSKDGLGIENLRGSATIATETSKAYDEIVTISVVTCRSIGIGAYLVRLGQRVIQVENSHIILTGFGALNKLLGKNVYSSNNQLGGIHIMHNNGVTHAVAENDLNAIFICLKWLSYIPCDNTSSLPIMDVVDQIDREIDFIPTKNLYDPRHLLIGRKLPGKDYQSGIFDHNSYIEIMDNWAKTVICGRARLGGIPVGVIITETRSISLSVPADPADMNSEETKTAYAGQVWFPDSAFKTAQTVLDFNRERLPLFIFANWRGFSGGMKDMYEQILKFGSKIVDALRLYKQPIFVYLSPFSELRGGAWVVLDSSINPDFMEMYADENSRGSVLEPEGMVSIKYREREIMQLIDRLDPHIKKMKIDKEKSVSECENDSIMNHKNSLIPTYQQIAVTFADLHDKPGRMMAKKVINGIIEWKNSRKFFYWRLRRKLYENELIKQLIFLPFSDAKVKMTQFITNNYGEEWMKKNWNNDELLCNLYANDGMVGGSFEEFLPEIEVKSVNSFSLNCFIKECKLQHQLKEIDSLLIQVPQEKIEEIFRKYKV</sequence>
<dbReference type="InterPro" id="IPR016024">
    <property type="entry name" value="ARM-type_fold"/>
</dbReference>
<dbReference type="InterPro" id="IPR013815">
    <property type="entry name" value="ATP_grasp_subdomain_1"/>
</dbReference>
<dbReference type="Pfam" id="PF00364">
    <property type="entry name" value="Biotin_lipoyl"/>
    <property type="match status" value="1"/>
</dbReference>
<gene>
    <name evidence="21" type="ORF">A3Q56_00089</name>
</gene>
<organism evidence="21 22">
    <name type="scientific">Intoshia linei</name>
    <dbReference type="NCBI Taxonomy" id="1819745"/>
    <lineage>
        <taxon>Eukaryota</taxon>
        <taxon>Metazoa</taxon>
        <taxon>Spiralia</taxon>
        <taxon>Lophotrochozoa</taxon>
        <taxon>Mesozoa</taxon>
        <taxon>Orthonectida</taxon>
        <taxon>Rhopaluridae</taxon>
        <taxon>Intoshia</taxon>
    </lineage>
</organism>
<dbReference type="Pfam" id="PF02785">
    <property type="entry name" value="Biotin_carb_C"/>
    <property type="match status" value="1"/>
</dbReference>
<dbReference type="Gene3D" id="3.90.1770.10">
    <property type="entry name" value="PreATP-grasp domain"/>
    <property type="match status" value="1"/>
</dbReference>
<dbReference type="UniPathway" id="UPA00655">
    <property type="reaction ID" value="UER00711"/>
</dbReference>
<comment type="catalytic activity">
    <reaction evidence="12">
        <text>hydrogencarbonate + acetyl-CoA + ATP = malonyl-CoA + ADP + phosphate + H(+)</text>
        <dbReference type="Rhea" id="RHEA:11308"/>
        <dbReference type="ChEBI" id="CHEBI:15378"/>
        <dbReference type="ChEBI" id="CHEBI:17544"/>
        <dbReference type="ChEBI" id="CHEBI:30616"/>
        <dbReference type="ChEBI" id="CHEBI:43474"/>
        <dbReference type="ChEBI" id="CHEBI:57288"/>
        <dbReference type="ChEBI" id="CHEBI:57384"/>
        <dbReference type="ChEBI" id="CHEBI:456216"/>
        <dbReference type="EC" id="6.4.1.2"/>
    </reaction>
</comment>
<feature type="region of interest" description="Disordered" evidence="15">
    <location>
        <begin position="1"/>
        <end position="29"/>
    </location>
</feature>
<dbReference type="PANTHER" id="PTHR45728:SF3">
    <property type="entry name" value="ACETYL-COA CARBOXYLASE"/>
    <property type="match status" value="1"/>
</dbReference>
<feature type="domain" description="CoA carboxyltransferase N-terminal" evidence="19">
    <location>
        <begin position="1701"/>
        <end position="2067"/>
    </location>
</feature>
<protein>
    <submittedName>
        <fullName evidence="21">Uncharacterized protein</fullName>
    </submittedName>
</protein>
<evidence type="ECO:0000256" key="3">
    <source>
        <dbReference type="ARBA" id="ARBA00022516"/>
    </source>
</evidence>
<dbReference type="InterPro" id="IPR029045">
    <property type="entry name" value="ClpP/crotonase-like_dom_sf"/>
</dbReference>
<dbReference type="PROSITE" id="PS50980">
    <property type="entry name" value="COA_CT_NTER"/>
    <property type="match status" value="1"/>
</dbReference>
<dbReference type="SUPFAM" id="SSF52096">
    <property type="entry name" value="ClpP/crotonase"/>
    <property type="match status" value="2"/>
</dbReference>
<dbReference type="Pfam" id="PF00289">
    <property type="entry name" value="Biotin_carb_N"/>
    <property type="match status" value="1"/>
</dbReference>
<dbReference type="PROSITE" id="PS50989">
    <property type="entry name" value="COA_CT_CTER"/>
    <property type="match status" value="1"/>
</dbReference>
<evidence type="ECO:0000259" key="17">
    <source>
        <dbReference type="PROSITE" id="PS50975"/>
    </source>
</evidence>
<feature type="domain" description="ATP-grasp" evidence="17">
    <location>
        <begin position="283"/>
        <end position="487"/>
    </location>
</feature>
<dbReference type="Gene3D" id="3.40.50.20">
    <property type="match status" value="1"/>
</dbReference>
<keyword evidence="8" id="KW-0443">Lipid metabolism</keyword>
<dbReference type="InterPro" id="IPR011053">
    <property type="entry name" value="Single_hybrid_motif"/>
</dbReference>
<evidence type="ECO:0000256" key="2">
    <source>
        <dbReference type="ARBA" id="ARBA00004956"/>
    </source>
</evidence>
<dbReference type="InterPro" id="IPR005479">
    <property type="entry name" value="CPAse_ATP-bd"/>
</dbReference>
<dbReference type="OrthoDB" id="14612at2759"/>
<dbReference type="FunFam" id="2.40.50.100:FF:000005">
    <property type="entry name" value="Acetyl-CoA carboxylase 1"/>
    <property type="match status" value="1"/>
</dbReference>
<dbReference type="GO" id="GO:0046872">
    <property type="term" value="F:metal ion binding"/>
    <property type="evidence" value="ECO:0007669"/>
    <property type="project" value="InterPro"/>
</dbReference>
<dbReference type="GO" id="GO:0004075">
    <property type="term" value="F:biotin carboxylase activity"/>
    <property type="evidence" value="ECO:0007669"/>
    <property type="project" value="UniProtKB-EC"/>
</dbReference>
<dbReference type="InterPro" id="IPR034733">
    <property type="entry name" value="AcCoA_carboxyl_beta"/>
</dbReference>
<dbReference type="Pfam" id="PF21385">
    <property type="entry name" value="ACCA_BT"/>
    <property type="match status" value="1"/>
</dbReference>
<dbReference type="SUPFAM" id="SSF48371">
    <property type="entry name" value="ARM repeat"/>
    <property type="match status" value="1"/>
</dbReference>
<feature type="domain" description="Lipoyl-binding" evidence="16">
    <location>
        <begin position="763"/>
        <end position="837"/>
    </location>
</feature>
<keyword evidence="7 14" id="KW-0067">ATP-binding</keyword>